<accession>A0A1Q2CP10</accession>
<sequence>MRKPLIITLVVVVLLGLAGFGGWKAYQYLYQRFTPEQCEVLIPGSEDPTTLSQEQATNASIIVAASVERGLPEQAAIVAIATAYQESALRNLDYGDRDSLGLFQQRPSYGWGTEEEIMDPWYSSNRFYEELVKFDNWETTDVNDIAQKVQRSGHPEAYRKHEAKARAVAGALRGSAPATLSCLSFNEAPTAKPAAFERVLATFGEALQVSTDGATMTLTAGDDTTLWAAAQQVVANSYDGGVTSVVVGDKEWSHTKQGWHQAKTPSAASSAVVTLGKSS</sequence>
<evidence type="ECO:0008006" key="3">
    <source>
        <dbReference type="Google" id="ProtNLM"/>
    </source>
</evidence>
<evidence type="ECO:0000313" key="1">
    <source>
        <dbReference type="EMBL" id="AQP47834.1"/>
    </source>
</evidence>
<keyword evidence="2" id="KW-1185">Reference proteome</keyword>
<dbReference type="STRING" id="1332264.BW730_10340"/>
<gene>
    <name evidence="1" type="ORF">BW730_10340</name>
</gene>
<evidence type="ECO:0000313" key="2">
    <source>
        <dbReference type="Proteomes" id="UP000188145"/>
    </source>
</evidence>
<name>A0A1Q2CP10_9ACTN</name>
<proteinExistence type="predicted"/>
<dbReference type="OrthoDB" id="5171895at2"/>
<dbReference type="KEGG" id="tes:BW730_10340"/>
<dbReference type="Proteomes" id="UP000188145">
    <property type="component" value="Chromosome"/>
</dbReference>
<reference evidence="2" key="1">
    <citation type="submission" date="2017-02" db="EMBL/GenBank/DDBJ databases">
        <title>Tessaracoccus aquaemaris sp. nov., isolated from the intestine of a Korean rockfish, Sebastes schlegelii, in a marine aquaculture pond.</title>
        <authorList>
            <person name="Tak E.J."/>
            <person name="Bae J.-W."/>
        </authorList>
    </citation>
    <scope>NUCLEOTIDE SEQUENCE [LARGE SCALE GENOMIC DNA]</scope>
    <source>
        <strain evidence="2">NSG39</strain>
    </source>
</reference>
<organism evidence="1 2">
    <name type="scientific">Tessaracoccus aquimaris</name>
    <dbReference type="NCBI Taxonomy" id="1332264"/>
    <lineage>
        <taxon>Bacteria</taxon>
        <taxon>Bacillati</taxon>
        <taxon>Actinomycetota</taxon>
        <taxon>Actinomycetes</taxon>
        <taxon>Propionibacteriales</taxon>
        <taxon>Propionibacteriaceae</taxon>
        <taxon>Tessaracoccus</taxon>
    </lineage>
</organism>
<protein>
    <recommendedName>
        <fullName evidence="3">Co/Zn/Cd efflux system component</fullName>
    </recommendedName>
</protein>
<dbReference type="RefSeq" id="WP_077686169.1">
    <property type="nucleotide sequence ID" value="NZ_CP019606.1"/>
</dbReference>
<dbReference type="AlphaFoldDB" id="A0A1Q2CP10"/>
<dbReference type="EMBL" id="CP019606">
    <property type="protein sequence ID" value="AQP47834.1"/>
    <property type="molecule type" value="Genomic_DNA"/>
</dbReference>